<dbReference type="Pfam" id="PF00440">
    <property type="entry name" value="TetR_N"/>
    <property type="match status" value="1"/>
</dbReference>
<feature type="domain" description="HTH tetR-type" evidence="5">
    <location>
        <begin position="17"/>
        <end position="76"/>
    </location>
</feature>
<dbReference type="AlphaFoldDB" id="A0AA46TM12"/>
<dbReference type="PRINTS" id="PR00455">
    <property type="entry name" value="HTHTETR"/>
</dbReference>
<evidence type="ECO:0000313" key="7">
    <source>
        <dbReference type="Proteomes" id="UP001164390"/>
    </source>
</evidence>
<dbReference type="PROSITE" id="PS50977">
    <property type="entry name" value="HTH_TETR_2"/>
    <property type="match status" value="1"/>
</dbReference>
<dbReference type="Gene3D" id="1.10.357.10">
    <property type="entry name" value="Tetracycline Repressor, domain 2"/>
    <property type="match status" value="1"/>
</dbReference>
<keyword evidence="1" id="KW-0805">Transcription regulation</keyword>
<dbReference type="KEGG" id="sgrg:L0C25_00470"/>
<dbReference type="PANTHER" id="PTHR30055">
    <property type="entry name" value="HTH-TYPE TRANSCRIPTIONAL REGULATOR RUTR"/>
    <property type="match status" value="1"/>
</dbReference>
<dbReference type="SUPFAM" id="SSF48498">
    <property type="entry name" value="Tetracyclin repressor-like, C-terminal domain"/>
    <property type="match status" value="1"/>
</dbReference>
<accession>A0AA46TM12</accession>
<sequence>MGGEPATAQRPKRADARRNYDALLDAAREAFRTRGTDATLEEIARGAGVGIGTLYRHFPTRLALAEVVYREDVEALATAAKEAVAEMPPWDALASWTDKWMGVVASKRVIFAELADAVGKNSELVSYCRDTMRSSADLVLTNAQRAGVARDDIDAADLLRLVGSIVHVPNPEPGQIRRLGAVMLDGVRV</sequence>
<evidence type="ECO:0000256" key="2">
    <source>
        <dbReference type="ARBA" id="ARBA00023125"/>
    </source>
</evidence>
<dbReference type="InterPro" id="IPR049445">
    <property type="entry name" value="TetR_SbtR-like_C"/>
</dbReference>
<evidence type="ECO:0000256" key="1">
    <source>
        <dbReference type="ARBA" id="ARBA00023015"/>
    </source>
</evidence>
<evidence type="ECO:0000256" key="3">
    <source>
        <dbReference type="ARBA" id="ARBA00023163"/>
    </source>
</evidence>
<dbReference type="InterPro" id="IPR036271">
    <property type="entry name" value="Tet_transcr_reg_TetR-rel_C_sf"/>
</dbReference>
<keyword evidence="7" id="KW-1185">Reference proteome</keyword>
<dbReference type="GO" id="GO:0003700">
    <property type="term" value="F:DNA-binding transcription factor activity"/>
    <property type="evidence" value="ECO:0007669"/>
    <property type="project" value="TreeGrafter"/>
</dbReference>
<evidence type="ECO:0000313" key="6">
    <source>
        <dbReference type="EMBL" id="UYM07794.1"/>
    </source>
</evidence>
<dbReference type="InterPro" id="IPR050109">
    <property type="entry name" value="HTH-type_TetR-like_transc_reg"/>
</dbReference>
<dbReference type="GO" id="GO:0000976">
    <property type="term" value="F:transcription cis-regulatory region binding"/>
    <property type="evidence" value="ECO:0007669"/>
    <property type="project" value="TreeGrafter"/>
</dbReference>
<organism evidence="6 7">
    <name type="scientific">Solicola gregarius</name>
    <dbReference type="NCBI Taxonomy" id="2908642"/>
    <lineage>
        <taxon>Bacteria</taxon>
        <taxon>Bacillati</taxon>
        <taxon>Actinomycetota</taxon>
        <taxon>Actinomycetes</taxon>
        <taxon>Propionibacteriales</taxon>
        <taxon>Nocardioidaceae</taxon>
        <taxon>Solicola</taxon>
    </lineage>
</organism>
<evidence type="ECO:0000259" key="5">
    <source>
        <dbReference type="PROSITE" id="PS50977"/>
    </source>
</evidence>
<keyword evidence="2 4" id="KW-0238">DNA-binding</keyword>
<reference evidence="6" key="1">
    <citation type="submission" date="2022-01" db="EMBL/GenBank/DDBJ databases">
        <title>Nocardioidaceae gen. sp. A5X3R13.</title>
        <authorList>
            <person name="Lopez Marin M.A."/>
            <person name="Uhlik O."/>
        </authorList>
    </citation>
    <scope>NUCLEOTIDE SEQUENCE</scope>
    <source>
        <strain evidence="6">A5X3R13</strain>
    </source>
</reference>
<dbReference type="RefSeq" id="WP_271636768.1">
    <property type="nucleotide sequence ID" value="NZ_CP094970.1"/>
</dbReference>
<dbReference type="SUPFAM" id="SSF46689">
    <property type="entry name" value="Homeodomain-like"/>
    <property type="match status" value="1"/>
</dbReference>
<dbReference type="Proteomes" id="UP001164390">
    <property type="component" value="Chromosome"/>
</dbReference>
<gene>
    <name evidence="6" type="ORF">L0C25_00470</name>
</gene>
<dbReference type="InterPro" id="IPR009057">
    <property type="entry name" value="Homeodomain-like_sf"/>
</dbReference>
<dbReference type="InterPro" id="IPR001647">
    <property type="entry name" value="HTH_TetR"/>
</dbReference>
<proteinExistence type="predicted"/>
<keyword evidence="3" id="KW-0804">Transcription</keyword>
<name>A0AA46TM12_9ACTN</name>
<dbReference type="Pfam" id="PF21597">
    <property type="entry name" value="TetR_C_43"/>
    <property type="match status" value="1"/>
</dbReference>
<protein>
    <submittedName>
        <fullName evidence="6">TetR/AcrR family transcriptional regulator</fullName>
    </submittedName>
</protein>
<dbReference type="EMBL" id="CP094970">
    <property type="protein sequence ID" value="UYM07794.1"/>
    <property type="molecule type" value="Genomic_DNA"/>
</dbReference>
<evidence type="ECO:0000256" key="4">
    <source>
        <dbReference type="PROSITE-ProRule" id="PRU00335"/>
    </source>
</evidence>
<dbReference type="PANTHER" id="PTHR30055:SF234">
    <property type="entry name" value="HTH-TYPE TRANSCRIPTIONAL REGULATOR BETI"/>
    <property type="match status" value="1"/>
</dbReference>
<feature type="DNA-binding region" description="H-T-H motif" evidence="4">
    <location>
        <begin position="39"/>
        <end position="58"/>
    </location>
</feature>